<keyword evidence="15" id="KW-1185">Reference proteome</keyword>
<keyword evidence="6 14" id="KW-0031">Aminopeptidase</keyword>
<evidence type="ECO:0000313" key="14">
    <source>
        <dbReference type="EMBL" id="GGZ68537.1"/>
    </source>
</evidence>
<evidence type="ECO:0000256" key="11">
    <source>
        <dbReference type="ARBA" id="ARBA00023049"/>
    </source>
</evidence>
<dbReference type="SUPFAM" id="SSF63737">
    <property type="entry name" value="Leukotriene A4 hydrolase N-terminal domain"/>
    <property type="match status" value="1"/>
</dbReference>
<evidence type="ECO:0000256" key="3">
    <source>
        <dbReference type="ARBA" id="ARBA00010136"/>
    </source>
</evidence>
<dbReference type="PRINTS" id="PR00756">
    <property type="entry name" value="ALADIPTASE"/>
</dbReference>
<dbReference type="InterPro" id="IPR001930">
    <property type="entry name" value="Peptidase_M1"/>
</dbReference>
<dbReference type="Pfam" id="PF17900">
    <property type="entry name" value="Peptidase_M1_N"/>
    <property type="match status" value="1"/>
</dbReference>
<keyword evidence="10" id="KW-0862">Zinc</keyword>
<dbReference type="PANTHER" id="PTHR11533">
    <property type="entry name" value="PROTEASE M1 ZINC METALLOPROTEASE"/>
    <property type="match status" value="1"/>
</dbReference>
<reference evidence="14" key="1">
    <citation type="journal article" date="2014" name="Int. J. Syst. Evol. Microbiol.">
        <title>Complete genome sequence of Corynebacterium casei LMG S-19264T (=DSM 44701T), isolated from a smear-ripened cheese.</title>
        <authorList>
            <consortium name="US DOE Joint Genome Institute (JGI-PGF)"/>
            <person name="Walter F."/>
            <person name="Albersmeier A."/>
            <person name="Kalinowski J."/>
            <person name="Ruckert C."/>
        </authorList>
    </citation>
    <scope>NUCLEOTIDE SEQUENCE</scope>
    <source>
        <strain evidence="14">KCTC 12710</strain>
    </source>
</reference>
<comment type="cofactor">
    <cofactor evidence="2">
        <name>Zn(2+)</name>
        <dbReference type="ChEBI" id="CHEBI:29105"/>
    </cofactor>
</comment>
<dbReference type="GO" id="GO:0016020">
    <property type="term" value="C:membrane"/>
    <property type="evidence" value="ECO:0007669"/>
    <property type="project" value="TreeGrafter"/>
</dbReference>
<evidence type="ECO:0000256" key="6">
    <source>
        <dbReference type="ARBA" id="ARBA00022438"/>
    </source>
</evidence>
<evidence type="ECO:0000256" key="8">
    <source>
        <dbReference type="ARBA" id="ARBA00022723"/>
    </source>
</evidence>
<evidence type="ECO:0000313" key="15">
    <source>
        <dbReference type="Proteomes" id="UP000636004"/>
    </source>
</evidence>
<dbReference type="Gene3D" id="2.60.40.1730">
    <property type="entry name" value="tricorn interacting facor f3 domain"/>
    <property type="match status" value="1"/>
</dbReference>
<protein>
    <recommendedName>
        <fullName evidence="5">Aminopeptidase N</fullName>
        <ecNumber evidence="4">3.4.11.2</ecNumber>
    </recommendedName>
</protein>
<dbReference type="GO" id="GO:0005737">
    <property type="term" value="C:cytoplasm"/>
    <property type="evidence" value="ECO:0007669"/>
    <property type="project" value="TreeGrafter"/>
</dbReference>
<dbReference type="EMBL" id="BMWZ01000001">
    <property type="protein sequence ID" value="GGZ68537.1"/>
    <property type="molecule type" value="Genomic_DNA"/>
</dbReference>
<comment type="catalytic activity">
    <reaction evidence="1">
        <text>Release of an N-terminal amino acid, Xaa-|-Yaa- from a peptide, amide or arylamide. Xaa is preferably Ala, but may be most amino acids including Pro (slow action). When a terminal hydrophobic residue is followed by a prolyl residue, the two may be released as an intact Xaa-Pro dipeptide.</text>
        <dbReference type="EC" id="3.4.11.2"/>
    </reaction>
</comment>
<dbReference type="InterPro" id="IPR050344">
    <property type="entry name" value="Peptidase_M1_aminopeptidases"/>
</dbReference>
<keyword evidence="11" id="KW-0482">Metalloprotease</keyword>
<dbReference type="GO" id="GO:0043171">
    <property type="term" value="P:peptide catabolic process"/>
    <property type="evidence" value="ECO:0007669"/>
    <property type="project" value="TreeGrafter"/>
</dbReference>
<evidence type="ECO:0000256" key="2">
    <source>
        <dbReference type="ARBA" id="ARBA00001947"/>
    </source>
</evidence>
<dbReference type="GO" id="GO:0005615">
    <property type="term" value="C:extracellular space"/>
    <property type="evidence" value="ECO:0007669"/>
    <property type="project" value="TreeGrafter"/>
</dbReference>
<evidence type="ECO:0000259" key="12">
    <source>
        <dbReference type="Pfam" id="PF01433"/>
    </source>
</evidence>
<dbReference type="InterPro" id="IPR014782">
    <property type="entry name" value="Peptidase_M1_dom"/>
</dbReference>
<dbReference type="GO" id="GO:0016285">
    <property type="term" value="F:alanyl aminopeptidase activity"/>
    <property type="evidence" value="ECO:0007669"/>
    <property type="project" value="UniProtKB-EC"/>
</dbReference>
<accession>A0A918V3V9</accession>
<gene>
    <name evidence="14" type="ORF">GCM10007028_01810</name>
</gene>
<dbReference type="GO" id="GO:0042277">
    <property type="term" value="F:peptide binding"/>
    <property type="evidence" value="ECO:0007669"/>
    <property type="project" value="TreeGrafter"/>
</dbReference>
<proteinExistence type="inferred from homology"/>
<evidence type="ECO:0000256" key="5">
    <source>
        <dbReference type="ARBA" id="ARBA00015611"/>
    </source>
</evidence>
<sequence>MIKYLFIWCLGAQFLFGQQTEYVDFKSAYADIYFNDVSNHTITGSVIYYFEVLKDIDSVYIDAKGFNSIHYKLDGQHKDSLYTNDKLIVKYPFKANSEHKIAISYQTIPKKTMYFIDWDFEDGNPQIWTQGQGKYTSHWLPSFDDMNEKVEFDLNITFHEDYQVIANGKLTYKQNNESTITWMYDMQKPMSSYLLALAIGKYRKRVAYASSGIPLEMYYYPKDSLKFEPTYRYTKRMFDFLENEIGFAYPWQNYKQIPVKDFLYAGMENTSATIFSDAFVVDSTAFIDKNYVNVNAHELAHQWFGDLVTETSGTHHWLQEGFATYYALLAEREVFGVDYYHYKLFEYAEELKMQDAAGGSTALLDPKSSSTTFYKKGAWALTILHEKVGDKAFKKAIKNYLKNYQFKNVETIDFIDAVEKTSRKDLSDFVATWLESETLHYDQLRDFLSKKSADYKLFFELDCQGAKQACFNFLETSKNNLLKIEVINSLGGAIPEYLYGSKDIKIRQALAQTVYDIPLEQKANYESLLKDKSYTTMETALYNLWRNFPLEREKYLDETKGVIGFNDKNIRILWLTLALITEDYDNVYRRRYLRELTSYTGPKYSFEIRQNAFSYLNQIEACKEACKDNLKLATKHHNWRFKKFAKDLLHTIN</sequence>
<evidence type="ECO:0000256" key="9">
    <source>
        <dbReference type="ARBA" id="ARBA00022801"/>
    </source>
</evidence>
<comment type="similarity">
    <text evidence="3">Belongs to the peptidase M1 family.</text>
</comment>
<comment type="caution">
    <text evidence="14">The sequence shown here is derived from an EMBL/GenBank/DDBJ whole genome shotgun (WGS) entry which is preliminary data.</text>
</comment>
<feature type="domain" description="Aminopeptidase N-like N-terminal" evidence="13">
    <location>
        <begin position="36"/>
        <end position="194"/>
    </location>
</feature>
<dbReference type="Pfam" id="PF01433">
    <property type="entry name" value="Peptidase_M1"/>
    <property type="match status" value="1"/>
</dbReference>
<keyword evidence="7" id="KW-0645">Protease</keyword>
<dbReference type="GO" id="GO:0070006">
    <property type="term" value="F:metalloaminopeptidase activity"/>
    <property type="evidence" value="ECO:0007669"/>
    <property type="project" value="TreeGrafter"/>
</dbReference>
<feature type="domain" description="Peptidase M1 membrane alanine aminopeptidase" evidence="12">
    <location>
        <begin position="233"/>
        <end position="433"/>
    </location>
</feature>
<dbReference type="InterPro" id="IPR027268">
    <property type="entry name" value="Peptidase_M4/M1_CTD_sf"/>
</dbReference>
<dbReference type="RefSeq" id="WP_189358544.1">
    <property type="nucleotide sequence ID" value="NZ_BMWZ01000001.1"/>
</dbReference>
<dbReference type="PANTHER" id="PTHR11533:SF174">
    <property type="entry name" value="PUROMYCIN-SENSITIVE AMINOPEPTIDASE-RELATED"/>
    <property type="match status" value="1"/>
</dbReference>
<organism evidence="14 15">
    <name type="scientific">Algibacter mikhailovii</name>
    <dbReference type="NCBI Taxonomy" id="425498"/>
    <lineage>
        <taxon>Bacteria</taxon>
        <taxon>Pseudomonadati</taxon>
        <taxon>Bacteroidota</taxon>
        <taxon>Flavobacteriia</taxon>
        <taxon>Flavobacteriales</taxon>
        <taxon>Flavobacteriaceae</taxon>
        <taxon>Algibacter</taxon>
    </lineage>
</organism>
<keyword evidence="8" id="KW-0479">Metal-binding</keyword>
<keyword evidence="9" id="KW-0378">Hydrolase</keyword>
<dbReference type="GO" id="GO:0008270">
    <property type="term" value="F:zinc ion binding"/>
    <property type="evidence" value="ECO:0007669"/>
    <property type="project" value="InterPro"/>
</dbReference>
<dbReference type="InterPro" id="IPR045357">
    <property type="entry name" value="Aminopeptidase_N-like_N"/>
</dbReference>
<dbReference type="InterPro" id="IPR042097">
    <property type="entry name" value="Aminopeptidase_N-like_N_sf"/>
</dbReference>
<dbReference type="EC" id="3.4.11.2" evidence="4"/>
<name>A0A918V3V9_9FLAO</name>
<evidence type="ECO:0000256" key="10">
    <source>
        <dbReference type="ARBA" id="ARBA00022833"/>
    </source>
</evidence>
<dbReference type="SUPFAM" id="SSF55486">
    <property type="entry name" value="Metalloproteases ('zincins'), catalytic domain"/>
    <property type="match status" value="1"/>
</dbReference>
<evidence type="ECO:0000256" key="1">
    <source>
        <dbReference type="ARBA" id="ARBA00000098"/>
    </source>
</evidence>
<evidence type="ECO:0000256" key="4">
    <source>
        <dbReference type="ARBA" id="ARBA00012564"/>
    </source>
</evidence>
<reference evidence="14" key="2">
    <citation type="submission" date="2020-09" db="EMBL/GenBank/DDBJ databases">
        <authorList>
            <person name="Sun Q."/>
            <person name="Kim S."/>
        </authorList>
    </citation>
    <scope>NUCLEOTIDE SEQUENCE</scope>
    <source>
        <strain evidence="14">KCTC 12710</strain>
    </source>
</reference>
<dbReference type="Gene3D" id="1.10.390.10">
    <property type="entry name" value="Neutral Protease Domain 2"/>
    <property type="match status" value="1"/>
</dbReference>
<dbReference type="CDD" id="cd09603">
    <property type="entry name" value="M1_APN_like"/>
    <property type="match status" value="1"/>
</dbReference>
<dbReference type="GO" id="GO:0006508">
    <property type="term" value="P:proteolysis"/>
    <property type="evidence" value="ECO:0007669"/>
    <property type="project" value="UniProtKB-KW"/>
</dbReference>
<dbReference type="Proteomes" id="UP000636004">
    <property type="component" value="Unassembled WGS sequence"/>
</dbReference>
<evidence type="ECO:0000256" key="7">
    <source>
        <dbReference type="ARBA" id="ARBA00022670"/>
    </source>
</evidence>
<dbReference type="AlphaFoldDB" id="A0A918V3V9"/>
<evidence type="ECO:0000259" key="13">
    <source>
        <dbReference type="Pfam" id="PF17900"/>
    </source>
</evidence>